<organism evidence="10 11">
    <name type="scientific">Xanthoceras sorbifolium</name>
    <dbReference type="NCBI Taxonomy" id="99658"/>
    <lineage>
        <taxon>Eukaryota</taxon>
        <taxon>Viridiplantae</taxon>
        <taxon>Streptophyta</taxon>
        <taxon>Embryophyta</taxon>
        <taxon>Tracheophyta</taxon>
        <taxon>Spermatophyta</taxon>
        <taxon>Magnoliopsida</taxon>
        <taxon>eudicotyledons</taxon>
        <taxon>Gunneridae</taxon>
        <taxon>Pentapetalae</taxon>
        <taxon>rosids</taxon>
        <taxon>malvids</taxon>
        <taxon>Sapindales</taxon>
        <taxon>Sapindaceae</taxon>
        <taxon>Xanthoceroideae</taxon>
        <taxon>Xanthoceras</taxon>
    </lineage>
</organism>
<evidence type="ECO:0000256" key="5">
    <source>
        <dbReference type="ARBA" id="ARBA00023043"/>
    </source>
</evidence>
<keyword evidence="6 8" id="KW-0472">Membrane</keyword>
<dbReference type="PROSITE" id="PS50088">
    <property type="entry name" value="ANK_REPEAT"/>
    <property type="match status" value="3"/>
</dbReference>
<feature type="repeat" description="ANK" evidence="7">
    <location>
        <begin position="151"/>
        <end position="183"/>
    </location>
</feature>
<dbReference type="Pfam" id="PF00023">
    <property type="entry name" value="Ank"/>
    <property type="match status" value="2"/>
</dbReference>
<feature type="transmembrane region" description="Helical" evidence="8">
    <location>
        <begin position="520"/>
        <end position="541"/>
    </location>
</feature>
<dbReference type="InterPro" id="IPR026961">
    <property type="entry name" value="PGG_dom"/>
</dbReference>
<evidence type="ECO:0000256" key="2">
    <source>
        <dbReference type="ARBA" id="ARBA00022692"/>
    </source>
</evidence>
<keyword evidence="4 8" id="KW-1133">Transmembrane helix</keyword>
<dbReference type="SMART" id="SM00248">
    <property type="entry name" value="ANK"/>
    <property type="match status" value="6"/>
</dbReference>
<feature type="repeat" description="ANK" evidence="7">
    <location>
        <begin position="218"/>
        <end position="250"/>
    </location>
</feature>
<dbReference type="Gene3D" id="1.25.40.20">
    <property type="entry name" value="Ankyrin repeat-containing domain"/>
    <property type="match status" value="1"/>
</dbReference>
<comment type="caution">
    <text evidence="10">The sequence shown here is derived from an EMBL/GenBank/DDBJ whole genome shotgun (WGS) entry which is preliminary data.</text>
</comment>
<evidence type="ECO:0000256" key="6">
    <source>
        <dbReference type="ARBA" id="ARBA00023136"/>
    </source>
</evidence>
<dbReference type="Pfam" id="PF13962">
    <property type="entry name" value="PGG"/>
    <property type="match status" value="1"/>
</dbReference>
<dbReference type="PROSITE" id="PS50297">
    <property type="entry name" value="ANK_REP_REGION"/>
    <property type="match status" value="2"/>
</dbReference>
<feature type="domain" description="PGG" evidence="9">
    <location>
        <begin position="438"/>
        <end position="547"/>
    </location>
</feature>
<evidence type="ECO:0000256" key="7">
    <source>
        <dbReference type="PROSITE-ProRule" id="PRU00023"/>
    </source>
</evidence>
<dbReference type="Pfam" id="PF13606">
    <property type="entry name" value="Ank_3"/>
    <property type="match status" value="1"/>
</dbReference>
<gene>
    <name evidence="10" type="ORF">JRO89_XS14G0177300</name>
</gene>
<accession>A0ABQ8H5M0</accession>
<dbReference type="PANTHER" id="PTHR24186:SF53">
    <property type="entry name" value="PGG DOMAIN-CONTAINING PROTEIN"/>
    <property type="match status" value="1"/>
</dbReference>
<evidence type="ECO:0000256" key="3">
    <source>
        <dbReference type="ARBA" id="ARBA00022737"/>
    </source>
</evidence>
<dbReference type="Proteomes" id="UP000827721">
    <property type="component" value="Unassembled WGS sequence"/>
</dbReference>
<dbReference type="SUPFAM" id="SSF48403">
    <property type="entry name" value="Ankyrin repeat"/>
    <property type="match status" value="1"/>
</dbReference>
<evidence type="ECO:0000313" key="10">
    <source>
        <dbReference type="EMBL" id="KAH7548599.1"/>
    </source>
</evidence>
<dbReference type="PANTHER" id="PTHR24186">
    <property type="entry name" value="PROTEIN PHOSPHATASE 1 REGULATORY SUBUNIT"/>
    <property type="match status" value="1"/>
</dbReference>
<feature type="transmembrane region" description="Helical" evidence="8">
    <location>
        <begin position="489"/>
        <end position="508"/>
    </location>
</feature>
<keyword evidence="11" id="KW-1185">Reference proteome</keyword>
<keyword evidence="2 8" id="KW-0812">Transmembrane</keyword>
<name>A0ABQ8H5M0_9ROSI</name>
<proteinExistence type="predicted"/>
<feature type="transmembrane region" description="Helical" evidence="8">
    <location>
        <begin position="448"/>
        <end position="469"/>
    </location>
</feature>
<dbReference type="InterPro" id="IPR036770">
    <property type="entry name" value="Ankyrin_rpt-contain_sf"/>
</dbReference>
<protein>
    <recommendedName>
        <fullName evidence="9">PGG domain-containing protein</fullName>
    </recommendedName>
</protein>
<dbReference type="InterPro" id="IPR002110">
    <property type="entry name" value="Ankyrin_rpt"/>
</dbReference>
<comment type="subcellular location">
    <subcellularLocation>
        <location evidence="1">Membrane</location>
        <topology evidence="1">Multi-pass membrane protein</topology>
    </subcellularLocation>
</comment>
<evidence type="ECO:0000313" key="11">
    <source>
        <dbReference type="Proteomes" id="UP000827721"/>
    </source>
</evidence>
<keyword evidence="5 7" id="KW-0040">ANK repeat</keyword>
<evidence type="ECO:0000259" key="9">
    <source>
        <dbReference type="Pfam" id="PF13962"/>
    </source>
</evidence>
<reference evidence="10 11" key="1">
    <citation type="submission" date="2021-02" db="EMBL/GenBank/DDBJ databases">
        <title>Plant Genome Project.</title>
        <authorList>
            <person name="Zhang R.-G."/>
        </authorList>
    </citation>
    <scope>NUCLEOTIDE SEQUENCE [LARGE SCALE GENOMIC DNA]</scope>
    <source>
        <tissue evidence="10">Leaves</tissue>
    </source>
</reference>
<sequence length="581" mass="64652">MHNMPMDSVNGVNEAAASDINGQTENFSRLPTVFIINPKMYKAAVDGNIQPFQEITHHPLSLFVTPIRNTILHINIASEKVSLQFVQEILGFCPLLVLQVNADGDTPLHFAVEFNRPEIVEFLIKTVKAQHEDLESGIGAARQTLRMKDNMGNTPLHKAMRNQSEDVVRMLLDEDEDFAYSANDCGESPLYIAAETGFYLGVFLMLQICSSVNHQGPDGKTTLHAAVRRWNYDLTKELLEKDKSLTKKMDENGWTPLHYAAYYGRFSTACQLLKVDTSAAYVADSCRKMTPLHLAASQGFIDIVKQIISCCPDCYKLVDDRGWNVLHFAMASLSLNPNMSISLLEDRLLEKLLHKKDDKGNTPLHVFAILDPLALSNYVNEVQGDSQAFNKRNISVVDTLNYGCPELKEEMLELWKSKGPYSRGVVRTRDKIKEEYFKKLEKAKESHLIVAALVATVTFTAAFTVPGGFKSDKGTAILSKHLAFQFFEATNALAFVFSVTAVFTYFIMSADRFQKDFYLTLFNLAPWITVFGMGAMVIAFISGSYAVLAAPSLGLAIVTCVIGLSVFILLLGVLYCVVKGL</sequence>
<dbReference type="EMBL" id="JAFEMO010000014">
    <property type="protein sequence ID" value="KAH7548599.1"/>
    <property type="molecule type" value="Genomic_DNA"/>
</dbReference>
<evidence type="ECO:0000256" key="4">
    <source>
        <dbReference type="ARBA" id="ARBA00022989"/>
    </source>
</evidence>
<evidence type="ECO:0000256" key="8">
    <source>
        <dbReference type="SAM" id="Phobius"/>
    </source>
</evidence>
<evidence type="ECO:0000256" key="1">
    <source>
        <dbReference type="ARBA" id="ARBA00004141"/>
    </source>
</evidence>
<keyword evidence="3" id="KW-0677">Repeat</keyword>
<dbReference type="Pfam" id="PF12796">
    <property type="entry name" value="Ank_2"/>
    <property type="match status" value="1"/>
</dbReference>
<feature type="transmembrane region" description="Helical" evidence="8">
    <location>
        <begin position="553"/>
        <end position="578"/>
    </location>
</feature>
<feature type="repeat" description="ANK" evidence="7">
    <location>
        <begin position="103"/>
        <end position="125"/>
    </location>
</feature>